<feature type="domain" description="HTH tetR-type" evidence="2">
    <location>
        <begin position="13"/>
        <end position="60"/>
    </location>
</feature>
<dbReference type="Gene3D" id="1.10.357.10">
    <property type="entry name" value="Tetracycline Repressor, domain 2"/>
    <property type="match status" value="1"/>
</dbReference>
<protein>
    <submittedName>
        <fullName evidence="3">TetR/AcrR family transcriptional regulator</fullName>
    </submittedName>
</protein>
<dbReference type="Proteomes" id="UP000663923">
    <property type="component" value="Chromosome"/>
</dbReference>
<evidence type="ECO:0000313" key="3">
    <source>
        <dbReference type="EMBL" id="QTD57088.1"/>
    </source>
</evidence>
<dbReference type="InterPro" id="IPR001647">
    <property type="entry name" value="HTH_TetR"/>
</dbReference>
<dbReference type="RefSeq" id="WP_207989301.1">
    <property type="nucleotide sequence ID" value="NZ_CP071794.1"/>
</dbReference>
<sequence length="207" mass="22842">MKQRSTESTRVRLIEAAMILFARNGLDGVSLRAVNQAAKAKNSGATHYHFKNRLGLIRAMVEHINTATPEEVELIVGGLPINGDKQLEAIARFFGPVLVVRYARPKGEESLGFLSQLLQSDDPDIQDIWEQVFGNSDDINPQLIFDAFPDQDPTSVKRRLIYSTLNIVHGLANDSGLHRTMFGDLSMADGPEALVDLLKYIRGGLGN</sequence>
<dbReference type="SUPFAM" id="SSF46689">
    <property type="entry name" value="Homeodomain-like"/>
    <property type="match status" value="1"/>
</dbReference>
<gene>
    <name evidence="3" type="ORF">J4G78_05895</name>
</gene>
<keyword evidence="4" id="KW-1185">Reference proteome</keyword>
<reference evidence="3 4" key="1">
    <citation type="submission" date="2021-03" db="EMBL/GenBank/DDBJ databases">
        <title>Complete genome of Parasphingorhabdus_sp.JHSY0214.</title>
        <authorList>
            <person name="Yoo J.H."/>
            <person name="Bae J.W."/>
        </authorList>
    </citation>
    <scope>NUCLEOTIDE SEQUENCE [LARGE SCALE GENOMIC DNA]</scope>
    <source>
        <strain evidence="3 4">JHSY0214</strain>
    </source>
</reference>
<dbReference type="Pfam" id="PF00440">
    <property type="entry name" value="TetR_N"/>
    <property type="match status" value="1"/>
</dbReference>
<keyword evidence="1" id="KW-0238">DNA-binding</keyword>
<evidence type="ECO:0000259" key="2">
    <source>
        <dbReference type="Pfam" id="PF00440"/>
    </source>
</evidence>
<evidence type="ECO:0000313" key="4">
    <source>
        <dbReference type="Proteomes" id="UP000663923"/>
    </source>
</evidence>
<accession>A0ABX7TA82</accession>
<name>A0ABX7TA82_9SPHN</name>
<dbReference type="InterPro" id="IPR009057">
    <property type="entry name" value="Homeodomain-like_sf"/>
</dbReference>
<proteinExistence type="predicted"/>
<organism evidence="3 4">
    <name type="scientific">Parasphingorhabdus cellanae</name>
    <dbReference type="NCBI Taxonomy" id="2806553"/>
    <lineage>
        <taxon>Bacteria</taxon>
        <taxon>Pseudomonadati</taxon>
        <taxon>Pseudomonadota</taxon>
        <taxon>Alphaproteobacteria</taxon>
        <taxon>Sphingomonadales</taxon>
        <taxon>Sphingomonadaceae</taxon>
        <taxon>Parasphingorhabdus</taxon>
    </lineage>
</organism>
<dbReference type="EMBL" id="CP071794">
    <property type="protein sequence ID" value="QTD57088.1"/>
    <property type="molecule type" value="Genomic_DNA"/>
</dbReference>
<evidence type="ECO:0000256" key="1">
    <source>
        <dbReference type="ARBA" id="ARBA00023125"/>
    </source>
</evidence>